<dbReference type="SUPFAM" id="SSF52266">
    <property type="entry name" value="SGNH hydrolase"/>
    <property type="match status" value="1"/>
</dbReference>
<accession>A0A0N7F584</accession>
<organism evidence="5 6">
    <name type="scientific">Kibdelosporangium phytohabitans</name>
    <dbReference type="NCBI Taxonomy" id="860235"/>
    <lineage>
        <taxon>Bacteria</taxon>
        <taxon>Bacillati</taxon>
        <taxon>Actinomycetota</taxon>
        <taxon>Actinomycetes</taxon>
        <taxon>Pseudonocardiales</taxon>
        <taxon>Pseudonocardiaceae</taxon>
        <taxon>Kibdelosporangium</taxon>
    </lineage>
</organism>
<dbReference type="OrthoDB" id="5503950at2"/>
<dbReference type="Pfam" id="PF13472">
    <property type="entry name" value="Lipase_GDSL_2"/>
    <property type="match status" value="1"/>
</dbReference>
<reference evidence="5 6" key="1">
    <citation type="submission" date="2015-07" db="EMBL/GenBank/DDBJ databases">
        <title>Genome sequencing of Kibdelosporangium phytohabitans.</title>
        <authorList>
            <person name="Qin S."/>
            <person name="Xing K."/>
        </authorList>
    </citation>
    <scope>NUCLEOTIDE SEQUENCE [LARGE SCALE GENOMIC DNA]</scope>
    <source>
        <strain evidence="5 6">KLBMP1111</strain>
    </source>
</reference>
<evidence type="ECO:0000256" key="2">
    <source>
        <dbReference type="PIRSR" id="PIRSR637460-2"/>
    </source>
</evidence>
<dbReference type="InterPro" id="IPR036514">
    <property type="entry name" value="SGNH_hydro_sf"/>
</dbReference>
<dbReference type="Proteomes" id="UP000063699">
    <property type="component" value="Chromosome"/>
</dbReference>
<dbReference type="GO" id="GO:0004806">
    <property type="term" value="F:triacylglycerol lipase activity"/>
    <property type="evidence" value="ECO:0007669"/>
    <property type="project" value="TreeGrafter"/>
</dbReference>
<dbReference type="GO" id="GO:0019433">
    <property type="term" value="P:triglyceride catabolic process"/>
    <property type="evidence" value="ECO:0007669"/>
    <property type="project" value="TreeGrafter"/>
</dbReference>
<gene>
    <name evidence="5" type="ORF">AOZ06_47615</name>
</gene>
<feature type="disulfide bond" evidence="2">
    <location>
        <begin position="120"/>
        <end position="128"/>
    </location>
</feature>
<evidence type="ECO:0000259" key="4">
    <source>
        <dbReference type="Pfam" id="PF13472"/>
    </source>
</evidence>
<dbReference type="PANTHER" id="PTHR37981">
    <property type="entry name" value="LIPASE 2"/>
    <property type="match status" value="1"/>
</dbReference>
<feature type="disulfide bond" evidence="2">
    <location>
        <begin position="54"/>
        <end position="79"/>
    </location>
</feature>
<name>A0A0N7F584_9PSEU</name>
<dbReference type="PANTHER" id="PTHR37981:SF1">
    <property type="entry name" value="SGNH HYDROLASE-TYPE ESTERASE DOMAIN-CONTAINING PROTEIN"/>
    <property type="match status" value="1"/>
</dbReference>
<keyword evidence="2" id="KW-1015">Disulfide bond</keyword>
<protein>
    <submittedName>
        <fullName evidence="5">Lipase</fullName>
    </submittedName>
</protein>
<feature type="domain" description="SGNH hydrolase-type esterase" evidence="4">
    <location>
        <begin position="34"/>
        <end position="249"/>
    </location>
</feature>
<evidence type="ECO:0000313" key="5">
    <source>
        <dbReference type="EMBL" id="ALG13519.1"/>
    </source>
</evidence>
<evidence type="ECO:0000256" key="1">
    <source>
        <dbReference type="PIRSR" id="PIRSR637460-1"/>
    </source>
</evidence>
<dbReference type="InterPro" id="IPR037460">
    <property type="entry name" value="SEST-like"/>
</dbReference>
<feature type="active site" evidence="1">
    <location>
        <position position="243"/>
    </location>
</feature>
<dbReference type="CDD" id="cd01823">
    <property type="entry name" value="SEST_like"/>
    <property type="match status" value="1"/>
</dbReference>
<dbReference type="RefSeq" id="WP_054295407.1">
    <property type="nucleotide sequence ID" value="NZ_CP012752.1"/>
</dbReference>
<proteinExistence type="predicted"/>
<feature type="signal peptide" evidence="3">
    <location>
        <begin position="1"/>
        <end position="27"/>
    </location>
</feature>
<sequence length="262" mass="27481">MRRPFRVLLCLAATALGLTTLSAPANAAAENYVALGDSYSSGVGTGGPYSGGGCKRSSNAYPQLWANSHKPASFQFAACSGAVTADVLNSQINSLTASTSLVTVSIGGNDAGFVDVITTCTLNGDSTCVNRVEQGKTFARNTLPARLDNVYNAIKQRSPSARVIVLGYPRFYKVPGSCSVGLSDTKRSAINSGADVLAEVTAQRATAAGFRFVDIRSAWTGHEICSSDLWLNSLTWPVEESYHPNKNGQSKGYLPALNAVTG</sequence>
<dbReference type="EMBL" id="CP012752">
    <property type="protein sequence ID" value="ALG13519.1"/>
    <property type="molecule type" value="Genomic_DNA"/>
</dbReference>
<feature type="disulfide bond" evidence="2">
    <location>
        <begin position="178"/>
        <end position="225"/>
    </location>
</feature>
<feature type="active site" description="Nucleophile" evidence="1">
    <location>
        <position position="38"/>
    </location>
</feature>
<keyword evidence="6" id="KW-1185">Reference proteome</keyword>
<dbReference type="Gene3D" id="3.40.50.1110">
    <property type="entry name" value="SGNH hydrolase"/>
    <property type="match status" value="1"/>
</dbReference>
<keyword evidence="3" id="KW-0732">Signal</keyword>
<dbReference type="InterPro" id="IPR013830">
    <property type="entry name" value="SGNH_hydro"/>
</dbReference>
<dbReference type="KEGG" id="kphy:AOZ06_47615"/>
<dbReference type="STRING" id="860235.AOZ06_47615"/>
<evidence type="ECO:0000256" key="3">
    <source>
        <dbReference type="SAM" id="SignalP"/>
    </source>
</evidence>
<feature type="chain" id="PRO_5006011775" evidence="3">
    <location>
        <begin position="28"/>
        <end position="262"/>
    </location>
</feature>
<evidence type="ECO:0000313" key="6">
    <source>
        <dbReference type="Proteomes" id="UP000063699"/>
    </source>
</evidence>
<dbReference type="AlphaFoldDB" id="A0A0N7F584"/>